<protein>
    <submittedName>
        <fullName evidence="2">BTB domain-containing protein</fullName>
    </submittedName>
</protein>
<evidence type="ECO:0000313" key="2">
    <source>
        <dbReference type="WBParaSite" id="ES5_v2.g17952.t1"/>
    </source>
</evidence>
<organism evidence="1 2">
    <name type="scientific">Panagrolaimus sp. ES5</name>
    <dbReference type="NCBI Taxonomy" id="591445"/>
    <lineage>
        <taxon>Eukaryota</taxon>
        <taxon>Metazoa</taxon>
        <taxon>Ecdysozoa</taxon>
        <taxon>Nematoda</taxon>
        <taxon>Chromadorea</taxon>
        <taxon>Rhabditida</taxon>
        <taxon>Tylenchina</taxon>
        <taxon>Panagrolaimomorpha</taxon>
        <taxon>Panagrolaimoidea</taxon>
        <taxon>Panagrolaimidae</taxon>
        <taxon>Panagrolaimus</taxon>
    </lineage>
</organism>
<proteinExistence type="predicted"/>
<sequence length="431" mass="49224">MESSINELVCPFEIVCKFQKADLIDLKDSKNKFLIGKHFYAFNITGLQYCVRIYPNGTAEESRGKTWIGLFLNGSNERKITANFAISIESAGFLINGDCVAKKFQGCGTSCCKTEEFFDSKNKYFVAGEIKIKVIGFLKASRSAIALSFIVTTSISIPISMQWKISEEDLKAKKPLYSTMIYVESLSDVKYYLSICPNEIKNGIVAETVINFFIETGKENRVETVFDFCVESVNYNFGFQRIFEKYTGAGFSLCTTEDLFNPSKGFIVDGFLTVDFNGILIVHKQILMDESPVFYAMFQSRMKETIENKMIIPDFPFEIVETVIKLFYNNGISRNFAFEDMILIYRFADKYQMKRIMELLENYLIKHHSPSNVVQLEKFSKTFNATKLHQSCIDFLIECSEQHTAILGAESLDKDLVFKMFMATLRSNGDT</sequence>
<evidence type="ECO:0000313" key="1">
    <source>
        <dbReference type="Proteomes" id="UP000887579"/>
    </source>
</evidence>
<dbReference type="Proteomes" id="UP000887579">
    <property type="component" value="Unplaced"/>
</dbReference>
<dbReference type="WBParaSite" id="ES5_v2.g17952.t1">
    <property type="protein sequence ID" value="ES5_v2.g17952.t1"/>
    <property type="gene ID" value="ES5_v2.g17952"/>
</dbReference>
<name>A0AC34FMD2_9BILA</name>
<reference evidence="2" key="1">
    <citation type="submission" date="2022-11" db="UniProtKB">
        <authorList>
            <consortium name="WormBaseParasite"/>
        </authorList>
    </citation>
    <scope>IDENTIFICATION</scope>
</reference>
<accession>A0AC34FMD2</accession>